<evidence type="ECO:0000259" key="3">
    <source>
        <dbReference type="Pfam" id="PF08126"/>
    </source>
</evidence>
<dbReference type="InterPro" id="IPR013783">
    <property type="entry name" value="Ig-like_fold"/>
</dbReference>
<gene>
    <name evidence="4" type="ORF">ENF18_02685</name>
</gene>
<dbReference type="SUPFAM" id="SSF49464">
    <property type="entry name" value="Carboxypeptidase regulatory domain-like"/>
    <property type="match status" value="2"/>
</dbReference>
<accession>A0A7C0ZH03</accession>
<dbReference type="InterPro" id="IPR029031">
    <property type="entry name" value="Gingipain_N_sf"/>
</dbReference>
<dbReference type="GO" id="GO:0006508">
    <property type="term" value="P:proteolysis"/>
    <property type="evidence" value="ECO:0007669"/>
    <property type="project" value="InterPro"/>
</dbReference>
<feature type="non-terminal residue" evidence="4">
    <location>
        <position position="1020"/>
    </location>
</feature>
<sequence length="1020" mass="112506">KPEIVCLKSDISGVEIQTDAFGFEWRNVKTDFMKNSTGEEFALLTIRDYAYTGEIGKPKLPMITGVIEVPHGADVKLTVVSGDYKEYTLKELGIDKRIVPAFASVPKVKGAVGEFVLDEKTYSSDAYYPDKLADVYIHEGTARGHRLATVEFFPVQYNPVKGTIRFYTSIKVKVEFIGGDPVKTEKEIERNYSPAWEQFIERMVLNYKPVKDVVPLPIYYDIYYRSGAEAVAQKIADWKTQKGFKVRMFNVDGWTASQINDTIRLQSPVATYVLLIGDPNSSTIDVPPSGTGASSSEQTDLYYAEIDESGYLPDLYIGRVSAMNAAEADTAITKAIRYEHADFGSAGYDWLKRACLIAGYDASYQSVGMATNAYCMDNCLIPNGYTVDTLVMASGEQETRVVQQINAGRAWLVYTAHGSQTSWAVGYSGDFNVNELRSQTTNQDMYCLPVGHCCLTGDYEYSSDCFGETWPKIGNRGGISYFGSVPSTYWDEDDWLQRREFDAIYTDSVPGRLYEVARFFQWGLYWIENNTNSSLKQYYFEAYHVFNDPSLDFWTDIPDTMIVTHNPVVVPGTQNFTVTVTDKNSSPLENALVCAWIPSEDPDIHEVDYTDASGQVVLTISPASAGETMYVTVTKHDFFPVFDTVLVVVPASYTIDPESVQVNTPTNVTVTVQDSTNNPYQNVEIHIFGYGVDLYDTTDATGQAILNVDAPYGEYLTVTGRDINETYFLFTDSIKVYGASDLTSWSITATCDTLNVTDKLVPNFPGVVSSTVNPTGYTLDLQGCGIDTSASTSGGTLDIGVVPTTTGNVTAAILKSGYNVATQEIPVERVKGLLSGFVYEAGSTTPVSGAEIKGYPHGADTSSTSPTFSVNSSADGSYSVSDSVYADYYDVYVKKFGYISLDTMILVKYGNNTKNLYLTPAPSGIVYGRVYDGGTGNGITATIRIYRTDNDSLYTTVYSDSLNNGDYSVTLPYFDYRFLVTAYHYQPITRVVSVGADSVNEDFKMTPTEGNLLVIDDYDG</sequence>
<evidence type="ECO:0000313" key="4">
    <source>
        <dbReference type="EMBL" id="HDI82683.1"/>
    </source>
</evidence>
<dbReference type="EMBL" id="DQWE01000121">
    <property type="protein sequence ID" value="HDI82683.1"/>
    <property type="molecule type" value="Genomic_DNA"/>
</dbReference>
<dbReference type="InterPro" id="IPR001769">
    <property type="entry name" value="Gingipain"/>
</dbReference>
<name>A0A7C0ZH03_UNCW3</name>
<dbReference type="Pfam" id="PF01364">
    <property type="entry name" value="Peptidase_C25"/>
    <property type="match status" value="1"/>
</dbReference>
<dbReference type="InterPro" id="IPR029030">
    <property type="entry name" value="Caspase-like_dom_sf"/>
</dbReference>
<proteinExistence type="predicted"/>
<evidence type="ECO:0000256" key="1">
    <source>
        <dbReference type="ARBA" id="ARBA00022729"/>
    </source>
</evidence>
<dbReference type="Proteomes" id="UP000885847">
    <property type="component" value="Unassembled WGS sequence"/>
</dbReference>
<dbReference type="InterPro" id="IPR008969">
    <property type="entry name" value="CarboxyPept-like_regulatory"/>
</dbReference>
<comment type="caution">
    <text evidence="4">The sequence shown here is derived from an EMBL/GenBank/DDBJ whole genome shotgun (WGS) entry which is preliminary data.</text>
</comment>
<reference evidence="4" key="1">
    <citation type="journal article" date="2020" name="mSystems">
        <title>Genome- and Community-Level Interaction Insights into Carbon Utilization and Element Cycling Functions of Hydrothermarchaeota in Hydrothermal Sediment.</title>
        <authorList>
            <person name="Zhou Z."/>
            <person name="Liu Y."/>
            <person name="Xu W."/>
            <person name="Pan J."/>
            <person name="Luo Z.H."/>
            <person name="Li M."/>
        </authorList>
    </citation>
    <scope>NUCLEOTIDE SEQUENCE [LARGE SCALE GENOMIC DNA]</scope>
    <source>
        <strain evidence="4">HyVt-102</strain>
    </source>
</reference>
<dbReference type="InterPro" id="IPR038490">
    <property type="entry name" value="Gingipain_propep_sf"/>
</dbReference>
<dbReference type="SUPFAM" id="SSF52129">
    <property type="entry name" value="Caspase-like"/>
    <property type="match status" value="1"/>
</dbReference>
<dbReference type="Pfam" id="PF08126">
    <property type="entry name" value="Propeptide_C25"/>
    <property type="match status" value="1"/>
</dbReference>
<feature type="non-terminal residue" evidence="4">
    <location>
        <position position="1"/>
    </location>
</feature>
<dbReference type="Gene3D" id="2.60.40.1120">
    <property type="entry name" value="Carboxypeptidase-like, regulatory domain"/>
    <property type="match status" value="1"/>
</dbReference>
<dbReference type="Gene3D" id="2.60.40.10">
    <property type="entry name" value="Immunoglobulins"/>
    <property type="match status" value="1"/>
</dbReference>
<organism evidence="4">
    <name type="scientific">candidate division WOR-3 bacterium</name>
    <dbReference type="NCBI Taxonomy" id="2052148"/>
    <lineage>
        <taxon>Bacteria</taxon>
        <taxon>Bacteria division WOR-3</taxon>
    </lineage>
</organism>
<protein>
    <recommendedName>
        <fullName evidence="5">Gingipain domain-containing protein</fullName>
    </recommendedName>
</protein>
<keyword evidence="1" id="KW-0732">Signal</keyword>
<dbReference type="GO" id="GO:0004197">
    <property type="term" value="F:cysteine-type endopeptidase activity"/>
    <property type="evidence" value="ECO:0007669"/>
    <property type="project" value="InterPro"/>
</dbReference>
<feature type="domain" description="Gingipain" evidence="2">
    <location>
        <begin position="230"/>
        <end position="551"/>
    </location>
</feature>
<dbReference type="Gene3D" id="2.60.40.3800">
    <property type="match status" value="1"/>
</dbReference>
<evidence type="ECO:0000259" key="2">
    <source>
        <dbReference type="Pfam" id="PF01364"/>
    </source>
</evidence>
<dbReference type="Gene3D" id="3.40.50.10390">
    <property type="entry name" value="Gingipain r, domain 1"/>
    <property type="match status" value="1"/>
</dbReference>
<feature type="domain" description="Gingipain propeptide" evidence="3">
    <location>
        <begin position="23"/>
        <end position="179"/>
    </location>
</feature>
<dbReference type="InterPro" id="IPR012600">
    <property type="entry name" value="Propeptide_C25"/>
</dbReference>
<evidence type="ECO:0008006" key="5">
    <source>
        <dbReference type="Google" id="ProtNLM"/>
    </source>
</evidence>
<dbReference type="Gene3D" id="3.40.50.1460">
    <property type="match status" value="1"/>
</dbReference>
<dbReference type="AlphaFoldDB" id="A0A7C0ZH03"/>